<protein>
    <submittedName>
        <fullName evidence="1">Uncharacterized protein</fullName>
    </submittedName>
</protein>
<accession>A0A4V2V268</accession>
<dbReference type="RefSeq" id="WP_132975035.1">
    <property type="nucleotide sequence ID" value="NZ_SMAO01000001.1"/>
</dbReference>
<organism evidence="1 2">
    <name type="scientific">Thiobaca trueperi</name>
    <dbReference type="NCBI Taxonomy" id="127458"/>
    <lineage>
        <taxon>Bacteria</taxon>
        <taxon>Pseudomonadati</taxon>
        <taxon>Pseudomonadota</taxon>
        <taxon>Gammaproteobacteria</taxon>
        <taxon>Chromatiales</taxon>
        <taxon>Chromatiaceae</taxon>
        <taxon>Thiobaca</taxon>
    </lineage>
</organism>
<proteinExistence type="predicted"/>
<evidence type="ECO:0000313" key="1">
    <source>
        <dbReference type="EMBL" id="TCT23952.1"/>
    </source>
</evidence>
<evidence type="ECO:0000313" key="2">
    <source>
        <dbReference type="Proteomes" id="UP000295717"/>
    </source>
</evidence>
<dbReference type="EMBL" id="SMAO01000001">
    <property type="protein sequence ID" value="TCT23952.1"/>
    <property type="molecule type" value="Genomic_DNA"/>
</dbReference>
<dbReference type="Proteomes" id="UP000295717">
    <property type="component" value="Unassembled WGS sequence"/>
</dbReference>
<reference evidence="1 2" key="1">
    <citation type="submission" date="2019-03" db="EMBL/GenBank/DDBJ databases">
        <title>Genomic Encyclopedia of Type Strains, Phase IV (KMG-IV): sequencing the most valuable type-strain genomes for metagenomic binning, comparative biology and taxonomic classification.</title>
        <authorList>
            <person name="Goeker M."/>
        </authorList>
    </citation>
    <scope>NUCLEOTIDE SEQUENCE [LARGE SCALE GENOMIC DNA]</scope>
    <source>
        <strain evidence="1 2">DSM 13587</strain>
    </source>
</reference>
<name>A0A4V2V268_9GAMM</name>
<sequence length="75" mass="8180">MVKVLLAPLIVFAVLAGWVWVQWLYARFATANPQLGPFRREDGGCSCGSGRCEQPSLDSIKNNGLKHPVHPGQSC</sequence>
<comment type="caution">
    <text evidence="1">The sequence shown here is derived from an EMBL/GenBank/DDBJ whole genome shotgun (WGS) entry which is preliminary data.</text>
</comment>
<dbReference type="AlphaFoldDB" id="A0A4V2V268"/>
<keyword evidence="2" id="KW-1185">Reference proteome</keyword>
<gene>
    <name evidence="1" type="ORF">EDC35_101267</name>
</gene>
<dbReference type="OrthoDB" id="7064465at2"/>